<keyword evidence="2" id="KW-1185">Reference proteome</keyword>
<name>A0ABV0P1S5_9TELE</name>
<comment type="caution">
    <text evidence="1">The sequence shown here is derived from an EMBL/GenBank/DDBJ whole genome shotgun (WGS) entry which is preliminary data.</text>
</comment>
<protein>
    <submittedName>
        <fullName evidence="1">Uncharacterized protein</fullName>
    </submittedName>
</protein>
<evidence type="ECO:0000313" key="2">
    <source>
        <dbReference type="Proteomes" id="UP001476798"/>
    </source>
</evidence>
<organism evidence="1 2">
    <name type="scientific">Goodea atripinnis</name>
    <dbReference type="NCBI Taxonomy" id="208336"/>
    <lineage>
        <taxon>Eukaryota</taxon>
        <taxon>Metazoa</taxon>
        <taxon>Chordata</taxon>
        <taxon>Craniata</taxon>
        <taxon>Vertebrata</taxon>
        <taxon>Euteleostomi</taxon>
        <taxon>Actinopterygii</taxon>
        <taxon>Neopterygii</taxon>
        <taxon>Teleostei</taxon>
        <taxon>Neoteleostei</taxon>
        <taxon>Acanthomorphata</taxon>
        <taxon>Ovalentaria</taxon>
        <taxon>Atherinomorphae</taxon>
        <taxon>Cyprinodontiformes</taxon>
        <taxon>Goodeidae</taxon>
        <taxon>Goodea</taxon>
    </lineage>
</organism>
<gene>
    <name evidence="1" type="ORF">GOODEAATRI_005944</name>
</gene>
<accession>A0ABV0P1S5</accession>
<evidence type="ECO:0000313" key="1">
    <source>
        <dbReference type="EMBL" id="MEQ2177666.1"/>
    </source>
</evidence>
<proteinExistence type="predicted"/>
<sequence>MPWVLSFNGTISSNSSLIAQSSETVLTNTANCGLSWMSVDSSKSVLKYRDFSRSPDSCDSNDVLMSDILCSTVCVESCRPETERFKCSGPRIAVTSVRHVFTNSPLLYGSTPPDMMLMSPSVS</sequence>
<dbReference type="EMBL" id="JAHRIO010060247">
    <property type="protein sequence ID" value="MEQ2177666.1"/>
    <property type="molecule type" value="Genomic_DNA"/>
</dbReference>
<dbReference type="Proteomes" id="UP001476798">
    <property type="component" value="Unassembled WGS sequence"/>
</dbReference>
<reference evidence="1 2" key="1">
    <citation type="submission" date="2021-06" db="EMBL/GenBank/DDBJ databases">
        <authorList>
            <person name="Palmer J.M."/>
        </authorList>
    </citation>
    <scope>NUCLEOTIDE SEQUENCE [LARGE SCALE GENOMIC DNA]</scope>
    <source>
        <strain evidence="1 2">GA_2019</strain>
        <tissue evidence="1">Muscle</tissue>
    </source>
</reference>